<dbReference type="KEGG" id="tact:SG35_014120"/>
<evidence type="ECO:0000256" key="2">
    <source>
        <dbReference type="ARBA" id="ARBA00008791"/>
    </source>
</evidence>
<feature type="domain" description="UspA" evidence="5">
    <location>
        <begin position="4"/>
        <end position="144"/>
    </location>
</feature>
<dbReference type="GO" id="GO:0005737">
    <property type="term" value="C:cytoplasm"/>
    <property type="evidence" value="ECO:0007669"/>
    <property type="project" value="UniProtKB-SubCell"/>
</dbReference>
<dbReference type="Gene3D" id="3.40.50.12370">
    <property type="match status" value="1"/>
</dbReference>
<accession>A0AAE9YWH3</accession>
<protein>
    <submittedName>
        <fullName evidence="6">Universal stress protein</fullName>
    </submittedName>
</protein>
<evidence type="ECO:0000256" key="3">
    <source>
        <dbReference type="ARBA" id="ARBA00022490"/>
    </source>
</evidence>
<dbReference type="PANTHER" id="PTHR47892:SF1">
    <property type="entry name" value="UNIVERSAL STRESS PROTEIN E"/>
    <property type="match status" value="1"/>
</dbReference>
<keyword evidence="7" id="KW-1185">Reference proteome</keyword>
<evidence type="ECO:0000313" key="6">
    <source>
        <dbReference type="EMBL" id="WDE01655.1"/>
    </source>
</evidence>
<organism evidence="6 7">
    <name type="scientific">Thalassomonas actiniarum</name>
    <dbReference type="NCBI Taxonomy" id="485447"/>
    <lineage>
        <taxon>Bacteria</taxon>
        <taxon>Pseudomonadati</taxon>
        <taxon>Pseudomonadota</taxon>
        <taxon>Gammaproteobacteria</taxon>
        <taxon>Alteromonadales</taxon>
        <taxon>Colwelliaceae</taxon>
        <taxon>Thalassomonas</taxon>
    </lineage>
</organism>
<dbReference type="SUPFAM" id="SSF52402">
    <property type="entry name" value="Adenine nucleotide alpha hydrolases-like"/>
    <property type="match status" value="2"/>
</dbReference>
<gene>
    <name evidence="6" type="ORF">SG35_014120</name>
</gene>
<evidence type="ECO:0000313" key="7">
    <source>
        <dbReference type="Proteomes" id="UP000032568"/>
    </source>
</evidence>
<comment type="similarity">
    <text evidence="2">Belongs to the universal stress protein A family.</text>
</comment>
<comment type="subcellular location">
    <subcellularLocation>
        <location evidence="1">Cytoplasm</location>
    </subcellularLocation>
</comment>
<dbReference type="InterPro" id="IPR006016">
    <property type="entry name" value="UspA"/>
</dbReference>
<evidence type="ECO:0000259" key="5">
    <source>
        <dbReference type="Pfam" id="PF00582"/>
    </source>
</evidence>
<dbReference type="RefSeq" id="WP_044832825.1">
    <property type="nucleotide sequence ID" value="NZ_CP059735.1"/>
</dbReference>
<reference evidence="6 7" key="2">
    <citation type="journal article" date="2022" name="Mar. Drugs">
        <title>Bioassay-Guided Fractionation Leads to the Detection of Cholic Acid Generated by the Rare Thalassomonas sp.</title>
        <authorList>
            <person name="Pheiffer F."/>
            <person name="Schneider Y.K."/>
            <person name="Hansen E.H."/>
            <person name="Andersen J.H."/>
            <person name="Isaksson J."/>
            <person name="Busche T."/>
            <person name="R C."/>
            <person name="Kalinowski J."/>
            <person name="Zyl L.V."/>
            <person name="Trindade M."/>
        </authorList>
    </citation>
    <scope>NUCLEOTIDE SEQUENCE [LARGE SCALE GENOMIC DNA]</scope>
    <source>
        <strain evidence="6 7">A5K-106</strain>
    </source>
</reference>
<proteinExistence type="inferred from homology"/>
<dbReference type="Proteomes" id="UP000032568">
    <property type="component" value="Chromosome"/>
</dbReference>
<reference evidence="6 7" key="1">
    <citation type="journal article" date="2015" name="Genome Announc.">
        <title>Draft Genome Sequences of Marine Isolates of Thalassomonas viridans and Thalassomonas actiniarum.</title>
        <authorList>
            <person name="Olonade I."/>
            <person name="van Zyl L.J."/>
            <person name="Trindade M."/>
        </authorList>
    </citation>
    <scope>NUCLEOTIDE SEQUENCE [LARGE SCALE GENOMIC DNA]</scope>
    <source>
        <strain evidence="6 7">A5K-106</strain>
    </source>
</reference>
<comment type="function">
    <text evidence="4">Required for resistance to DNA-damaging agents.</text>
</comment>
<dbReference type="PANTHER" id="PTHR47892">
    <property type="entry name" value="UNIVERSAL STRESS PROTEIN E"/>
    <property type="match status" value="1"/>
</dbReference>
<name>A0AAE9YWH3_9GAMM</name>
<evidence type="ECO:0000256" key="1">
    <source>
        <dbReference type="ARBA" id="ARBA00004496"/>
    </source>
</evidence>
<dbReference type="EMBL" id="CP059735">
    <property type="protein sequence ID" value="WDE01655.1"/>
    <property type="molecule type" value="Genomic_DNA"/>
</dbReference>
<dbReference type="Pfam" id="PF00582">
    <property type="entry name" value="Usp"/>
    <property type="match status" value="1"/>
</dbReference>
<sequence>MKINHILVIMDPTTEEQPALLKAIPLAKRCHAAVELFLVVHHSALTPSWLNREHPQEHVIAEYLKTKQRWLDSYLTLGLKENIAISSEVRWHKPLHREILKKISESGTDLVVISTHQHSAIEQLNFSANDWHFLNTCPVPLLLAKANGREKYQSIMAAVDLKKSTRDEPILDREVLDSCVMLGDMLDAKAHVSHIYDPKGHELWQGNNLSTSGLNIPSYVSPVPPQQLEAYHRTEFFRLIDHYAFEDKHIHLDTGIAGNRLTRSIIKHKIDLLIMGVRNHFGFIGNTTEKIVDHVNCDILALKAKNQAIEH</sequence>
<evidence type="ECO:0000256" key="4">
    <source>
        <dbReference type="ARBA" id="ARBA00037131"/>
    </source>
</evidence>
<keyword evidence="3" id="KW-0963">Cytoplasm</keyword>
<dbReference type="AlphaFoldDB" id="A0AAE9YWH3"/>